<dbReference type="InterPro" id="IPR029063">
    <property type="entry name" value="SAM-dependent_MTases_sf"/>
</dbReference>
<dbReference type="OrthoDB" id="540004at2759"/>
<dbReference type="InterPro" id="IPR010675">
    <property type="entry name" value="Bin3_C"/>
</dbReference>
<evidence type="ECO:0000256" key="3">
    <source>
        <dbReference type="ARBA" id="ARBA00022679"/>
    </source>
</evidence>
<organism evidence="9 10">
    <name type="scientific">Pyrrhoderma noxium</name>
    <dbReference type="NCBI Taxonomy" id="2282107"/>
    <lineage>
        <taxon>Eukaryota</taxon>
        <taxon>Fungi</taxon>
        <taxon>Dikarya</taxon>
        <taxon>Basidiomycota</taxon>
        <taxon>Agaricomycotina</taxon>
        <taxon>Agaricomycetes</taxon>
        <taxon>Hymenochaetales</taxon>
        <taxon>Hymenochaetaceae</taxon>
        <taxon>Pyrrhoderma</taxon>
    </lineage>
</organism>
<feature type="compositionally biased region" description="Basic and acidic residues" evidence="7">
    <location>
        <begin position="105"/>
        <end position="120"/>
    </location>
</feature>
<dbReference type="InterPro" id="IPR024160">
    <property type="entry name" value="BIN3_SAM-bd_dom"/>
</dbReference>
<dbReference type="STRING" id="2282107.A0A286UL64"/>
<dbReference type="Pfam" id="PF06859">
    <property type="entry name" value="Bin3"/>
    <property type="match status" value="1"/>
</dbReference>
<keyword evidence="3 6" id="KW-0808">Transferase</keyword>
<proteinExistence type="inferred from homology"/>
<dbReference type="AlphaFoldDB" id="A0A286UL64"/>
<dbReference type="GO" id="GO:0032259">
    <property type="term" value="P:methylation"/>
    <property type="evidence" value="ECO:0007669"/>
    <property type="project" value="UniProtKB-KW"/>
</dbReference>
<keyword evidence="4 5" id="KW-0949">S-adenosyl-L-methionine</keyword>
<evidence type="ECO:0000256" key="6">
    <source>
        <dbReference type="RuleBase" id="RU367087"/>
    </source>
</evidence>
<evidence type="ECO:0000256" key="4">
    <source>
        <dbReference type="ARBA" id="ARBA00022691"/>
    </source>
</evidence>
<evidence type="ECO:0000313" key="9">
    <source>
        <dbReference type="EMBL" id="PAV20333.1"/>
    </source>
</evidence>
<evidence type="ECO:0000256" key="7">
    <source>
        <dbReference type="SAM" id="MobiDB-lite"/>
    </source>
</evidence>
<dbReference type="GO" id="GO:0008171">
    <property type="term" value="F:O-methyltransferase activity"/>
    <property type="evidence" value="ECO:0007669"/>
    <property type="project" value="UniProtKB-UniRule"/>
</dbReference>
<feature type="region of interest" description="Disordered" evidence="7">
    <location>
        <begin position="85"/>
        <end position="120"/>
    </location>
</feature>
<dbReference type="Pfam" id="PF13489">
    <property type="entry name" value="Methyltransf_23"/>
    <property type="match status" value="1"/>
</dbReference>
<evidence type="ECO:0000256" key="2">
    <source>
        <dbReference type="ARBA" id="ARBA00022603"/>
    </source>
</evidence>
<dbReference type="PANTHER" id="PTHR12315">
    <property type="entry name" value="BICOID-INTERACTING PROTEIN RELATED"/>
    <property type="match status" value="1"/>
</dbReference>
<dbReference type="Gene3D" id="3.40.50.150">
    <property type="entry name" value="Vaccinia Virus protein VP39"/>
    <property type="match status" value="1"/>
</dbReference>
<evidence type="ECO:0000256" key="1">
    <source>
        <dbReference type="ARBA" id="ARBA00008361"/>
    </source>
</evidence>
<dbReference type="FunCoup" id="A0A286UL64">
    <property type="interactions" value="15"/>
</dbReference>
<gene>
    <name evidence="9" type="ORF">PNOK_0296000</name>
</gene>
<comment type="caution">
    <text evidence="9">The sequence shown here is derived from an EMBL/GenBank/DDBJ whole genome shotgun (WGS) entry which is preliminary data.</text>
</comment>
<dbReference type="PROSITE" id="PS51515">
    <property type="entry name" value="BIN3_SAM"/>
    <property type="match status" value="1"/>
</dbReference>
<sequence>MSEAPPIHGNYRGYYHKRPSFRDPRLALIPQDVFQDARVLDVGCNEGWITCDIARYFGAKKVIGVDIDDVLIRAAWKRRRTVWSQDPLTNDPEDNSNDGNGLPFKSEKKRTNDEKSTETSLFRDEPRFPAAFEHMFGPLSIPPTVSGSNDNEKFPHNVIFRAADWVNGDIIEDREGYDVVLGLSITKWIHLNDGDDGIRTFFTRVYSVLRLGGVFIVEPQEWESYAKARRMDPKLKENAQKLQLRPPDFENILIELGFYAPTHLGQTGKGGFQRPLDLYVKRDKDRQCH</sequence>
<dbReference type="GO" id="GO:0040031">
    <property type="term" value="P:snRNA modification"/>
    <property type="evidence" value="ECO:0007669"/>
    <property type="project" value="TreeGrafter"/>
</dbReference>
<dbReference type="SUPFAM" id="SSF53335">
    <property type="entry name" value="S-adenosyl-L-methionine-dependent methyltransferases"/>
    <property type="match status" value="1"/>
</dbReference>
<dbReference type="GO" id="GO:0008173">
    <property type="term" value="F:RNA methyltransferase activity"/>
    <property type="evidence" value="ECO:0007669"/>
    <property type="project" value="UniProtKB-UniRule"/>
</dbReference>
<dbReference type="Proteomes" id="UP000217199">
    <property type="component" value="Unassembled WGS sequence"/>
</dbReference>
<evidence type="ECO:0000256" key="5">
    <source>
        <dbReference type="PROSITE-ProRule" id="PRU00848"/>
    </source>
</evidence>
<evidence type="ECO:0000259" key="8">
    <source>
        <dbReference type="PROSITE" id="PS51515"/>
    </source>
</evidence>
<reference evidence="9 10" key="1">
    <citation type="journal article" date="2017" name="Mol. Ecol.">
        <title>Comparative and population genomic landscape of Phellinus noxius: A hypervariable fungus causing root rot in trees.</title>
        <authorList>
            <person name="Chung C.L."/>
            <person name="Lee T.J."/>
            <person name="Akiba M."/>
            <person name="Lee H.H."/>
            <person name="Kuo T.H."/>
            <person name="Liu D."/>
            <person name="Ke H.M."/>
            <person name="Yokoi T."/>
            <person name="Roa M.B."/>
            <person name="Lu M.J."/>
            <person name="Chang Y.Y."/>
            <person name="Ann P.J."/>
            <person name="Tsai J.N."/>
            <person name="Chen C.Y."/>
            <person name="Tzean S.S."/>
            <person name="Ota Y."/>
            <person name="Hattori T."/>
            <person name="Sahashi N."/>
            <person name="Liou R.F."/>
            <person name="Kikuchi T."/>
            <person name="Tsai I.J."/>
        </authorList>
    </citation>
    <scope>NUCLEOTIDE SEQUENCE [LARGE SCALE GENOMIC DNA]</scope>
    <source>
        <strain evidence="9 10">FFPRI411160</strain>
    </source>
</reference>
<dbReference type="InterPro" id="IPR039772">
    <property type="entry name" value="Bin3-like"/>
</dbReference>
<evidence type="ECO:0000313" key="10">
    <source>
        <dbReference type="Proteomes" id="UP000217199"/>
    </source>
</evidence>
<protein>
    <recommendedName>
        <fullName evidence="6">RNA methyltransferase</fullName>
        <ecNumber evidence="6">2.1.1.-</ecNumber>
    </recommendedName>
</protein>
<keyword evidence="2 6" id="KW-0489">Methyltransferase</keyword>
<dbReference type="GO" id="GO:0017069">
    <property type="term" value="F:snRNA binding"/>
    <property type="evidence" value="ECO:0007669"/>
    <property type="project" value="TreeGrafter"/>
</dbReference>
<dbReference type="CDD" id="cd02440">
    <property type="entry name" value="AdoMet_MTases"/>
    <property type="match status" value="1"/>
</dbReference>
<dbReference type="EMBL" id="NBII01000003">
    <property type="protein sequence ID" value="PAV20333.1"/>
    <property type="molecule type" value="Genomic_DNA"/>
</dbReference>
<accession>A0A286UL64</accession>
<keyword evidence="10" id="KW-1185">Reference proteome</keyword>
<name>A0A286UL64_9AGAM</name>
<dbReference type="PANTHER" id="PTHR12315:SF0">
    <property type="entry name" value="7SK SNRNA METHYLPHOSPHATE CAPPING ENZYME"/>
    <property type="match status" value="1"/>
</dbReference>
<dbReference type="EC" id="2.1.1.-" evidence="6"/>
<dbReference type="InParanoid" id="A0A286UL64"/>
<feature type="domain" description="Bin3-type SAM" evidence="8">
    <location>
        <begin position="23"/>
        <end position="284"/>
    </location>
</feature>
<comment type="similarity">
    <text evidence="1 6">Belongs to the methyltransferase superfamily.</text>
</comment>